<evidence type="ECO:0000313" key="8">
    <source>
        <dbReference type="Proteomes" id="UP000032160"/>
    </source>
</evidence>
<comment type="subcellular location">
    <subcellularLocation>
        <location evidence="1">Cell membrane</location>
        <topology evidence="1">Multi-pass membrane protein</topology>
    </subcellularLocation>
</comment>
<feature type="transmembrane region" description="Helical" evidence="6">
    <location>
        <begin position="107"/>
        <end position="135"/>
    </location>
</feature>
<keyword evidence="4 6" id="KW-1133">Transmembrane helix</keyword>
<name>X5MDV5_9HYPH</name>
<evidence type="ECO:0000256" key="5">
    <source>
        <dbReference type="ARBA" id="ARBA00023136"/>
    </source>
</evidence>
<protein>
    <submittedName>
        <fullName evidence="7">Putative amino acid efflux protein</fullName>
    </submittedName>
</protein>
<dbReference type="Pfam" id="PF01810">
    <property type="entry name" value="LysE"/>
    <property type="match status" value="1"/>
</dbReference>
<keyword evidence="5 6" id="KW-0472">Membrane</keyword>
<evidence type="ECO:0000256" key="4">
    <source>
        <dbReference type="ARBA" id="ARBA00022989"/>
    </source>
</evidence>
<evidence type="ECO:0000313" key="7">
    <source>
        <dbReference type="EMBL" id="CDO60507.1"/>
    </source>
</evidence>
<dbReference type="PANTHER" id="PTHR30086:SF20">
    <property type="entry name" value="ARGININE EXPORTER PROTEIN ARGO-RELATED"/>
    <property type="match status" value="1"/>
</dbReference>
<dbReference type="GO" id="GO:0005886">
    <property type="term" value="C:plasma membrane"/>
    <property type="evidence" value="ECO:0007669"/>
    <property type="project" value="UniProtKB-SubCell"/>
</dbReference>
<feature type="transmembrane region" description="Helical" evidence="6">
    <location>
        <begin position="141"/>
        <end position="168"/>
    </location>
</feature>
<dbReference type="GO" id="GO:0015171">
    <property type="term" value="F:amino acid transmembrane transporter activity"/>
    <property type="evidence" value="ECO:0007669"/>
    <property type="project" value="TreeGrafter"/>
</dbReference>
<evidence type="ECO:0000256" key="2">
    <source>
        <dbReference type="ARBA" id="ARBA00022475"/>
    </source>
</evidence>
<dbReference type="KEGG" id="pect:BN1012_Phect2294"/>
<dbReference type="AlphaFoldDB" id="X5MDV5"/>
<evidence type="ECO:0000256" key="1">
    <source>
        <dbReference type="ARBA" id="ARBA00004651"/>
    </source>
</evidence>
<accession>X5MDV5</accession>
<dbReference type="EMBL" id="HG966617">
    <property type="protein sequence ID" value="CDO60507.1"/>
    <property type="molecule type" value="Genomic_DNA"/>
</dbReference>
<dbReference type="PANTHER" id="PTHR30086">
    <property type="entry name" value="ARGININE EXPORTER PROTEIN ARGO"/>
    <property type="match status" value="1"/>
</dbReference>
<feature type="transmembrane region" description="Helical" evidence="6">
    <location>
        <begin position="68"/>
        <end position="86"/>
    </location>
</feature>
<dbReference type="STRING" id="1458461.BN1012_Phect2294"/>
<evidence type="ECO:0000256" key="6">
    <source>
        <dbReference type="SAM" id="Phobius"/>
    </source>
</evidence>
<reference evidence="7 8" key="1">
    <citation type="journal article" date="2014" name="Front. Genet.">
        <title>Genome and metabolic network of "Candidatus Phaeomarinobacter ectocarpi" Ec32, a new candidate genus of Alphaproteobacteria frequently associated with brown algae.</title>
        <authorList>
            <person name="Dittami S.M."/>
            <person name="Barbeyron T."/>
            <person name="Boyen C."/>
            <person name="Cambefort J."/>
            <person name="Collet G."/>
            <person name="Delage L."/>
            <person name="Gobet A."/>
            <person name="Groisillier A."/>
            <person name="Leblanc C."/>
            <person name="Michel G."/>
            <person name="Scornet D."/>
            <person name="Siegel A."/>
            <person name="Tapia J.E."/>
            <person name="Tonon T."/>
        </authorList>
    </citation>
    <scope>NUCLEOTIDE SEQUENCE [LARGE SCALE GENOMIC DNA]</scope>
    <source>
        <strain evidence="7 8">Ec32</strain>
    </source>
</reference>
<dbReference type="HOGENOM" id="CLU_087840_1_1_5"/>
<evidence type="ECO:0000256" key="3">
    <source>
        <dbReference type="ARBA" id="ARBA00022692"/>
    </source>
</evidence>
<gene>
    <name evidence="7" type="ORF">BN1012_Phect2294</name>
</gene>
<proteinExistence type="predicted"/>
<sequence length="206" mass="21220">MNGVLIGIVVAAPIGPVNLICIRRTLAYGRLNGFLSGLGAAVGDAVFAIVAAFGLTAAASMLVSVGDWLQAFGGIFLIALGIHTYLSKPADNDTVATNTSSKLAAAVLATFVLTITNPATMLGFVAIFGGVGGLVTTEPSLLTATLLVAAVFIGSALWWLGVTMTVGLLRHRMTDQTLILINRVSGVLIVSFGLFVIGRLIYNSQA</sequence>
<keyword evidence="8" id="KW-1185">Reference proteome</keyword>
<dbReference type="Proteomes" id="UP000032160">
    <property type="component" value="Chromosome I"/>
</dbReference>
<keyword evidence="3 6" id="KW-0812">Transmembrane</keyword>
<keyword evidence="2" id="KW-1003">Cell membrane</keyword>
<feature type="transmembrane region" description="Helical" evidence="6">
    <location>
        <begin position="6"/>
        <end position="22"/>
    </location>
</feature>
<feature type="transmembrane region" description="Helical" evidence="6">
    <location>
        <begin position="34"/>
        <end position="62"/>
    </location>
</feature>
<dbReference type="PATRIC" id="fig|1458461.3.peg.2300"/>
<organism evidence="7 8">
    <name type="scientific">Candidatus Phaeomarinibacter ectocarpi</name>
    <dbReference type="NCBI Taxonomy" id="1458461"/>
    <lineage>
        <taxon>Bacteria</taxon>
        <taxon>Pseudomonadati</taxon>
        <taxon>Pseudomonadota</taxon>
        <taxon>Alphaproteobacteria</taxon>
        <taxon>Hyphomicrobiales</taxon>
        <taxon>Parvibaculaceae</taxon>
        <taxon>Candidatus Phaeomarinibacter</taxon>
    </lineage>
</organism>
<feature type="transmembrane region" description="Helical" evidence="6">
    <location>
        <begin position="180"/>
        <end position="202"/>
    </location>
</feature>
<dbReference type="InterPro" id="IPR001123">
    <property type="entry name" value="LeuE-type"/>
</dbReference>